<keyword evidence="2" id="KW-1003">Cell membrane</keyword>
<comment type="subcellular location">
    <subcellularLocation>
        <location evidence="1 10">Cell membrane</location>
        <topology evidence="1 10">Multi-pass membrane protein</topology>
    </subcellularLocation>
</comment>
<keyword evidence="7 10" id="KW-0472">Membrane</keyword>
<comment type="caution">
    <text evidence="11">The sequence shown here is derived from an EMBL/GenBank/DDBJ whole genome shotgun (WGS) entry which is preliminary data.</text>
</comment>
<evidence type="ECO:0000256" key="3">
    <source>
        <dbReference type="ARBA" id="ARBA00022606"/>
    </source>
</evidence>
<dbReference type="OrthoDB" id="6614360at2759"/>
<evidence type="ECO:0000256" key="1">
    <source>
        <dbReference type="ARBA" id="ARBA00004651"/>
    </source>
</evidence>
<evidence type="ECO:0000256" key="10">
    <source>
        <dbReference type="RuleBase" id="RU351113"/>
    </source>
</evidence>
<evidence type="ECO:0000256" key="4">
    <source>
        <dbReference type="ARBA" id="ARBA00022692"/>
    </source>
</evidence>
<protein>
    <recommendedName>
        <fullName evidence="10">Odorant receptor</fullName>
    </recommendedName>
</protein>
<dbReference type="GO" id="GO:0005886">
    <property type="term" value="C:plasma membrane"/>
    <property type="evidence" value="ECO:0007669"/>
    <property type="project" value="UniProtKB-SubCell"/>
</dbReference>
<keyword evidence="9 10" id="KW-0807">Transducer</keyword>
<keyword evidence="5 10" id="KW-0552">Olfaction</keyword>
<keyword evidence="3 10" id="KW-0716">Sensory transduction</keyword>
<dbReference type="GO" id="GO:0005549">
    <property type="term" value="F:odorant binding"/>
    <property type="evidence" value="ECO:0007669"/>
    <property type="project" value="InterPro"/>
</dbReference>
<keyword evidence="4 10" id="KW-0812">Transmembrane</keyword>
<proteinExistence type="inferred from homology"/>
<dbReference type="AlphaFoldDB" id="A0A834I4A0"/>
<reference evidence="11" key="1">
    <citation type="submission" date="2020-08" db="EMBL/GenBank/DDBJ databases">
        <title>Genome sequencing and assembly of the red palm weevil Rhynchophorus ferrugineus.</title>
        <authorList>
            <person name="Dias G.B."/>
            <person name="Bergman C.M."/>
            <person name="Manee M."/>
        </authorList>
    </citation>
    <scope>NUCLEOTIDE SEQUENCE</scope>
    <source>
        <strain evidence="11">AA-2017</strain>
        <tissue evidence="11">Whole larva</tissue>
    </source>
</reference>
<keyword evidence="6 10" id="KW-1133">Transmembrane helix</keyword>
<dbReference type="GO" id="GO:0004984">
    <property type="term" value="F:olfactory receptor activity"/>
    <property type="evidence" value="ECO:0007669"/>
    <property type="project" value="InterPro"/>
</dbReference>
<dbReference type="Proteomes" id="UP000625711">
    <property type="component" value="Unassembled WGS sequence"/>
</dbReference>
<accession>A0A834I4A0</accession>
<evidence type="ECO:0000256" key="6">
    <source>
        <dbReference type="ARBA" id="ARBA00022989"/>
    </source>
</evidence>
<feature type="transmembrane region" description="Helical" evidence="10">
    <location>
        <begin position="302"/>
        <end position="320"/>
    </location>
</feature>
<feature type="transmembrane region" description="Helical" evidence="10">
    <location>
        <begin position="36"/>
        <end position="58"/>
    </location>
</feature>
<dbReference type="GO" id="GO:0007165">
    <property type="term" value="P:signal transduction"/>
    <property type="evidence" value="ECO:0007669"/>
    <property type="project" value="UniProtKB-KW"/>
</dbReference>
<evidence type="ECO:0000256" key="2">
    <source>
        <dbReference type="ARBA" id="ARBA00022475"/>
    </source>
</evidence>
<evidence type="ECO:0000313" key="11">
    <source>
        <dbReference type="EMBL" id="KAF7274160.1"/>
    </source>
</evidence>
<evidence type="ECO:0000256" key="7">
    <source>
        <dbReference type="ARBA" id="ARBA00023136"/>
    </source>
</evidence>
<organism evidence="11 12">
    <name type="scientific">Rhynchophorus ferrugineus</name>
    <name type="common">Red palm weevil</name>
    <name type="synonym">Curculio ferrugineus</name>
    <dbReference type="NCBI Taxonomy" id="354439"/>
    <lineage>
        <taxon>Eukaryota</taxon>
        <taxon>Metazoa</taxon>
        <taxon>Ecdysozoa</taxon>
        <taxon>Arthropoda</taxon>
        <taxon>Hexapoda</taxon>
        <taxon>Insecta</taxon>
        <taxon>Pterygota</taxon>
        <taxon>Neoptera</taxon>
        <taxon>Endopterygota</taxon>
        <taxon>Coleoptera</taxon>
        <taxon>Polyphaga</taxon>
        <taxon>Cucujiformia</taxon>
        <taxon>Curculionidae</taxon>
        <taxon>Dryophthorinae</taxon>
        <taxon>Rhynchophorus</taxon>
    </lineage>
</organism>
<feature type="transmembrane region" description="Helical" evidence="10">
    <location>
        <begin position="127"/>
        <end position="144"/>
    </location>
</feature>
<dbReference type="Pfam" id="PF02949">
    <property type="entry name" value="7tm_6"/>
    <property type="match status" value="1"/>
</dbReference>
<dbReference type="PANTHER" id="PTHR21137:SF35">
    <property type="entry name" value="ODORANT RECEPTOR 19A-RELATED"/>
    <property type="match status" value="1"/>
</dbReference>
<feature type="transmembrane region" description="Helical" evidence="10">
    <location>
        <begin position="180"/>
        <end position="203"/>
    </location>
</feature>
<comment type="similarity">
    <text evidence="10">Belongs to the insect chemoreceptor superfamily. Heteromeric odorant receptor channel (TC 1.A.69) family.</text>
</comment>
<evidence type="ECO:0000256" key="5">
    <source>
        <dbReference type="ARBA" id="ARBA00022725"/>
    </source>
</evidence>
<name>A0A834I4A0_RHYFE</name>
<dbReference type="PANTHER" id="PTHR21137">
    <property type="entry name" value="ODORANT RECEPTOR"/>
    <property type="match status" value="1"/>
</dbReference>
<gene>
    <name evidence="11" type="ORF">GWI33_013166</name>
</gene>
<keyword evidence="8 10" id="KW-0675">Receptor</keyword>
<feature type="transmembrane region" description="Helical" evidence="10">
    <location>
        <begin position="64"/>
        <end position="87"/>
    </location>
</feature>
<dbReference type="EMBL" id="JAACXV010013049">
    <property type="protein sequence ID" value="KAF7274160.1"/>
    <property type="molecule type" value="Genomic_DNA"/>
</dbReference>
<feature type="transmembrane region" description="Helical" evidence="10">
    <location>
        <begin position="373"/>
        <end position="394"/>
    </location>
</feature>
<feature type="transmembrane region" description="Helical" evidence="10">
    <location>
        <begin position="263"/>
        <end position="290"/>
    </location>
</feature>
<evidence type="ECO:0000256" key="9">
    <source>
        <dbReference type="ARBA" id="ARBA00023224"/>
    </source>
</evidence>
<keyword evidence="12" id="KW-1185">Reference proteome</keyword>
<dbReference type="InterPro" id="IPR004117">
    <property type="entry name" value="7tm6_olfct_rcpt"/>
</dbReference>
<evidence type="ECO:0000313" key="12">
    <source>
        <dbReference type="Proteomes" id="UP000625711"/>
    </source>
</evidence>
<sequence length="397" mass="46314">MSSNVPILNWHVQVLKYLFLWPKDCFTKKQNKFFSYGYFILSTSFAIPVVWASVYQLYVGIEDYNILVEALIAVCDITGYLVVYYCLLKNQETVENILKDIQIFLEFSEHTIITDVDEKCSYYTKYLILYVTIGVSLNVGWPLISKENCIESRGSEFYLQHDPCGMPTQNFYPFDASKPYIFWIVYIIESNYCFHICYAFSLATSIVTGLLMHVIAQLKHCGKTFEQVFNSTEYHENKEQIIKQKFQWCVRYHQVILSYSERIFNVFSTMLIIYVTITSFTLAVISYQIASSKTNVQDRLRYAMLLIGWLLLFSFICFYGQKIKDESMNIADAVYNSNYFEHNTALRRDIILVIARAQKPLTLKAKYMGTISLVRFVSVLKTAYSFFTLLLTVADEK</sequence>
<evidence type="ECO:0000256" key="8">
    <source>
        <dbReference type="ARBA" id="ARBA00023170"/>
    </source>
</evidence>